<dbReference type="InterPro" id="IPR036162">
    <property type="entry name" value="Resolvase-like_N_sf"/>
</dbReference>
<feature type="region of interest" description="Disordered" evidence="1">
    <location>
        <begin position="192"/>
        <end position="258"/>
    </location>
</feature>
<feature type="compositionally biased region" description="Basic and acidic residues" evidence="1">
    <location>
        <begin position="229"/>
        <end position="238"/>
    </location>
</feature>
<dbReference type="EMBL" id="CP138203">
    <property type="protein sequence ID" value="WPC73203.1"/>
    <property type="molecule type" value="Genomic_DNA"/>
</dbReference>
<reference evidence="3 4" key="1">
    <citation type="submission" date="2023-11" db="EMBL/GenBank/DDBJ databases">
        <title>Plant-associative lifestyle of Vibrio porteresiae and its evolutionary dynamics.</title>
        <authorList>
            <person name="Rameshkumar N."/>
            <person name="Kirti K."/>
        </authorList>
    </citation>
    <scope>NUCLEOTIDE SEQUENCE [LARGE SCALE GENOMIC DNA]</scope>
    <source>
        <strain evidence="3 4">MSSRF30</strain>
    </source>
</reference>
<evidence type="ECO:0000313" key="3">
    <source>
        <dbReference type="EMBL" id="WPC73203.1"/>
    </source>
</evidence>
<feature type="domain" description="Resolvase/invertase-type recombinase catalytic" evidence="2">
    <location>
        <begin position="2"/>
        <end position="140"/>
    </location>
</feature>
<dbReference type="SMART" id="SM00857">
    <property type="entry name" value="Resolvase"/>
    <property type="match status" value="1"/>
</dbReference>
<dbReference type="Proteomes" id="UP001304071">
    <property type="component" value="Chromosome 1"/>
</dbReference>
<feature type="compositionally biased region" description="Basic and acidic residues" evidence="1">
    <location>
        <begin position="249"/>
        <end position="258"/>
    </location>
</feature>
<dbReference type="RefSeq" id="WP_261893011.1">
    <property type="nucleotide sequence ID" value="NZ_AP024895.1"/>
</dbReference>
<proteinExistence type="predicted"/>
<dbReference type="PROSITE" id="PS51736">
    <property type="entry name" value="RECOMBINASES_3"/>
    <property type="match status" value="1"/>
</dbReference>
<evidence type="ECO:0000259" key="2">
    <source>
        <dbReference type="PROSITE" id="PS51736"/>
    </source>
</evidence>
<feature type="compositionally biased region" description="Basic and acidic residues" evidence="1">
    <location>
        <begin position="207"/>
        <end position="221"/>
    </location>
</feature>
<protein>
    <submittedName>
        <fullName evidence="3">Recombinase family protein</fullName>
    </submittedName>
</protein>
<keyword evidence="4" id="KW-1185">Reference proteome</keyword>
<dbReference type="Pfam" id="PF00239">
    <property type="entry name" value="Resolvase"/>
    <property type="match status" value="1"/>
</dbReference>
<evidence type="ECO:0000256" key="1">
    <source>
        <dbReference type="SAM" id="MobiDB-lite"/>
    </source>
</evidence>
<evidence type="ECO:0000313" key="4">
    <source>
        <dbReference type="Proteomes" id="UP001304071"/>
    </source>
</evidence>
<dbReference type="Gene3D" id="3.40.50.1390">
    <property type="entry name" value="Resolvase, N-terminal catalytic domain"/>
    <property type="match status" value="1"/>
</dbReference>
<gene>
    <name evidence="3" type="ORF">R8Z52_13905</name>
</gene>
<sequence>MTTYLYTKFSPKNEHFEAQLEELNQQHPQATLFKDVVKGRIPAMERPEFATLFAKLVEQDTLVVYWLTAFSKEMSQCQEVMQALLAKKVTIQTIKPALTIAPESEASKIVLNMLEGFAGAETRHRLRAAHQGREALRGDKAAWKEKFRGRPADREKHQQIATGLLDGKTLEEVAQECDCSLSTVKRVKAKIAEHDEMGGLRHRGRGHHGEGRHGRSGEGRSMRGHHRGERGEGREQGRGKLGRGNMGRGKPEDNTSAQ</sequence>
<name>A0ABZ0QCF4_9VIBR</name>
<accession>A0ABZ0QCF4</accession>
<dbReference type="SUPFAM" id="SSF53041">
    <property type="entry name" value="Resolvase-like"/>
    <property type="match status" value="1"/>
</dbReference>
<dbReference type="InterPro" id="IPR006119">
    <property type="entry name" value="Resolv_N"/>
</dbReference>
<organism evidence="3 4">
    <name type="scientific">Vibrio porteresiae DSM 19223</name>
    <dbReference type="NCBI Taxonomy" id="1123496"/>
    <lineage>
        <taxon>Bacteria</taxon>
        <taxon>Pseudomonadati</taxon>
        <taxon>Pseudomonadota</taxon>
        <taxon>Gammaproteobacteria</taxon>
        <taxon>Vibrionales</taxon>
        <taxon>Vibrionaceae</taxon>
        <taxon>Vibrio</taxon>
    </lineage>
</organism>